<organism evidence="1 2">
    <name type="scientific">Hericium alpestre</name>
    <dbReference type="NCBI Taxonomy" id="135208"/>
    <lineage>
        <taxon>Eukaryota</taxon>
        <taxon>Fungi</taxon>
        <taxon>Dikarya</taxon>
        <taxon>Basidiomycota</taxon>
        <taxon>Agaricomycotina</taxon>
        <taxon>Agaricomycetes</taxon>
        <taxon>Russulales</taxon>
        <taxon>Hericiaceae</taxon>
        <taxon>Hericium</taxon>
    </lineage>
</organism>
<keyword evidence="2" id="KW-1185">Reference proteome</keyword>
<proteinExistence type="predicted"/>
<evidence type="ECO:0000313" key="1">
    <source>
        <dbReference type="EMBL" id="TFY74133.1"/>
    </source>
</evidence>
<name>A0A4Y9ZJR8_9AGAM</name>
<dbReference type="Proteomes" id="UP000298061">
    <property type="component" value="Unassembled WGS sequence"/>
</dbReference>
<dbReference type="AlphaFoldDB" id="A0A4Y9ZJR8"/>
<dbReference type="EMBL" id="SFCI01002277">
    <property type="protein sequence ID" value="TFY74133.1"/>
    <property type="molecule type" value="Genomic_DNA"/>
</dbReference>
<comment type="caution">
    <text evidence="1">The sequence shown here is derived from an EMBL/GenBank/DDBJ whole genome shotgun (WGS) entry which is preliminary data.</text>
</comment>
<dbReference type="OrthoDB" id="37659at2759"/>
<reference evidence="1 2" key="1">
    <citation type="submission" date="2019-02" db="EMBL/GenBank/DDBJ databases">
        <title>Genome sequencing of the rare red list fungi Hericium alpestre (H. flagellum).</title>
        <authorList>
            <person name="Buettner E."/>
            <person name="Kellner H."/>
        </authorList>
    </citation>
    <scope>NUCLEOTIDE SEQUENCE [LARGE SCALE GENOMIC DNA]</scope>
    <source>
        <strain evidence="1 2">DSM 108284</strain>
    </source>
</reference>
<accession>A0A4Y9ZJR8</accession>
<sequence>MPYPLDFYEPRNGIRPGMVPPTSLDWRYPDPDNPLMVHLAVHVYPVPSQPHPRDRLWSLFWEQGWALSGRTPVMIARFLETRREDGMEHYTHWG</sequence>
<gene>
    <name evidence="1" type="ORF">EWM64_g9879</name>
</gene>
<protein>
    <submittedName>
        <fullName evidence="1">Uncharacterized protein</fullName>
    </submittedName>
</protein>
<feature type="non-terminal residue" evidence="1">
    <location>
        <position position="94"/>
    </location>
</feature>
<evidence type="ECO:0000313" key="2">
    <source>
        <dbReference type="Proteomes" id="UP000298061"/>
    </source>
</evidence>